<accession>A0A6M3L1Y5</accession>
<feature type="domain" description="RPA-interacting protein C-terminal" evidence="1">
    <location>
        <begin position="4"/>
        <end position="31"/>
    </location>
</feature>
<dbReference type="Pfam" id="PF14768">
    <property type="entry name" value="RPA_interact_C"/>
    <property type="match status" value="1"/>
</dbReference>
<gene>
    <name evidence="2" type="ORF">MM415B02995_0002</name>
</gene>
<sequence>MGIICPTCSKANLRRDNNVVYCPKCGYIIKIDYIKKIYDIFFPKTRKKLNEFNSKTI</sequence>
<evidence type="ECO:0000313" key="2">
    <source>
        <dbReference type="EMBL" id="QJA87435.1"/>
    </source>
</evidence>
<protein>
    <submittedName>
        <fullName evidence="2">Putative transcription factor TFIIB zinc-binding motif</fullName>
    </submittedName>
</protein>
<proteinExistence type="predicted"/>
<organism evidence="2">
    <name type="scientific">viral metagenome</name>
    <dbReference type="NCBI Taxonomy" id="1070528"/>
    <lineage>
        <taxon>unclassified sequences</taxon>
        <taxon>metagenomes</taxon>
        <taxon>organismal metagenomes</taxon>
    </lineage>
</organism>
<dbReference type="InterPro" id="IPR028159">
    <property type="entry name" value="RPA_interact_C_dom"/>
</dbReference>
<dbReference type="AlphaFoldDB" id="A0A6M3L1Y5"/>
<reference evidence="2" key="1">
    <citation type="submission" date="2020-03" db="EMBL/GenBank/DDBJ databases">
        <title>The deep terrestrial virosphere.</title>
        <authorList>
            <person name="Holmfeldt K."/>
            <person name="Nilsson E."/>
            <person name="Simone D."/>
            <person name="Lopez-Fernandez M."/>
            <person name="Wu X."/>
            <person name="de Brujin I."/>
            <person name="Lundin D."/>
            <person name="Andersson A."/>
            <person name="Bertilsson S."/>
            <person name="Dopson M."/>
        </authorList>
    </citation>
    <scope>NUCLEOTIDE SEQUENCE</scope>
    <source>
        <strain evidence="2">MM415B02995</strain>
    </source>
</reference>
<name>A0A6M3L1Y5_9ZZZZ</name>
<evidence type="ECO:0000259" key="1">
    <source>
        <dbReference type="Pfam" id="PF14768"/>
    </source>
</evidence>
<dbReference type="EMBL" id="MT142706">
    <property type="protein sequence ID" value="QJA87435.1"/>
    <property type="molecule type" value="Genomic_DNA"/>
</dbReference>